<dbReference type="PANTHER" id="PTHR35007">
    <property type="entry name" value="INTEGRAL MEMBRANE PROTEIN-RELATED"/>
    <property type="match status" value="1"/>
</dbReference>
<evidence type="ECO:0000313" key="9">
    <source>
        <dbReference type="Proteomes" id="UP001597351"/>
    </source>
</evidence>
<dbReference type="Pfam" id="PF00482">
    <property type="entry name" value="T2SSF"/>
    <property type="match status" value="1"/>
</dbReference>
<evidence type="ECO:0000256" key="6">
    <source>
        <dbReference type="SAM" id="Phobius"/>
    </source>
</evidence>
<dbReference type="EMBL" id="JBHUGD010000003">
    <property type="protein sequence ID" value="MFD1947408.1"/>
    <property type="molecule type" value="Genomic_DNA"/>
</dbReference>
<feature type="transmembrane region" description="Helical" evidence="6">
    <location>
        <begin position="54"/>
        <end position="76"/>
    </location>
</feature>
<evidence type="ECO:0000256" key="4">
    <source>
        <dbReference type="ARBA" id="ARBA00022989"/>
    </source>
</evidence>
<keyword evidence="4 6" id="KW-1133">Transmembrane helix</keyword>
<gene>
    <name evidence="8" type="ORF">ACFSDE_11455</name>
</gene>
<keyword evidence="2" id="KW-1003">Cell membrane</keyword>
<accession>A0ABW4TPL4</accession>
<evidence type="ECO:0000313" key="8">
    <source>
        <dbReference type="EMBL" id="MFD1947408.1"/>
    </source>
</evidence>
<comment type="caution">
    <text evidence="8">The sequence shown here is derived from an EMBL/GenBank/DDBJ whole genome shotgun (WGS) entry which is preliminary data.</text>
</comment>
<sequence>MTAGLVAVALGAALLLLRPPRPAPPTAAVAAPPARGRARARLLWPALAGLGAWSFLGGIPGLLAGVVAGTGVHLVLARAEPPEQRREREAVRRDLPALVLLVSLALRAGSATGPAVRVAARALPGPAADRLARAADRLGLGVDPERVWTEVAHDAELAPLGRALARAERSGAPVAAVVERLADDLARAGRAEVEQRARAVGVRAAVPLGLCLLPAFLLLGIVPLVASLVADLSW</sequence>
<dbReference type="PANTHER" id="PTHR35007:SF3">
    <property type="entry name" value="POSSIBLE CONSERVED ALANINE RICH MEMBRANE PROTEIN"/>
    <property type="match status" value="1"/>
</dbReference>
<feature type="transmembrane region" description="Helical" evidence="6">
    <location>
        <begin position="205"/>
        <end position="230"/>
    </location>
</feature>
<protein>
    <submittedName>
        <fullName evidence="8">Type II secretion system F family protein</fullName>
    </submittedName>
</protein>
<keyword evidence="9" id="KW-1185">Reference proteome</keyword>
<name>A0ABW4TPL4_9ACTN</name>
<feature type="domain" description="Type II secretion system protein GspF" evidence="7">
    <location>
        <begin position="101"/>
        <end position="219"/>
    </location>
</feature>
<organism evidence="8 9">
    <name type="scientific">Nocardioides aestuarii</name>
    <dbReference type="NCBI Taxonomy" id="252231"/>
    <lineage>
        <taxon>Bacteria</taxon>
        <taxon>Bacillati</taxon>
        <taxon>Actinomycetota</taxon>
        <taxon>Actinomycetes</taxon>
        <taxon>Propionibacteriales</taxon>
        <taxon>Nocardioidaceae</taxon>
        <taxon>Nocardioides</taxon>
    </lineage>
</organism>
<reference evidence="9" key="1">
    <citation type="journal article" date="2019" name="Int. J. Syst. Evol. Microbiol.">
        <title>The Global Catalogue of Microorganisms (GCM) 10K type strain sequencing project: providing services to taxonomists for standard genome sequencing and annotation.</title>
        <authorList>
            <consortium name="The Broad Institute Genomics Platform"/>
            <consortium name="The Broad Institute Genome Sequencing Center for Infectious Disease"/>
            <person name="Wu L."/>
            <person name="Ma J."/>
        </authorList>
    </citation>
    <scope>NUCLEOTIDE SEQUENCE [LARGE SCALE GENOMIC DNA]</scope>
    <source>
        <strain evidence="9">CGMCC 1.12477</strain>
    </source>
</reference>
<keyword evidence="5 6" id="KW-0472">Membrane</keyword>
<dbReference type="RefSeq" id="WP_343918480.1">
    <property type="nucleotide sequence ID" value="NZ_BAAAJT010000002.1"/>
</dbReference>
<evidence type="ECO:0000259" key="7">
    <source>
        <dbReference type="Pfam" id="PF00482"/>
    </source>
</evidence>
<evidence type="ECO:0000256" key="5">
    <source>
        <dbReference type="ARBA" id="ARBA00023136"/>
    </source>
</evidence>
<dbReference type="InterPro" id="IPR018076">
    <property type="entry name" value="T2SS_GspF_dom"/>
</dbReference>
<evidence type="ECO:0000256" key="1">
    <source>
        <dbReference type="ARBA" id="ARBA00004651"/>
    </source>
</evidence>
<comment type="subcellular location">
    <subcellularLocation>
        <location evidence="1">Cell membrane</location>
        <topology evidence="1">Multi-pass membrane protein</topology>
    </subcellularLocation>
</comment>
<evidence type="ECO:0000256" key="3">
    <source>
        <dbReference type="ARBA" id="ARBA00022692"/>
    </source>
</evidence>
<evidence type="ECO:0000256" key="2">
    <source>
        <dbReference type="ARBA" id="ARBA00022475"/>
    </source>
</evidence>
<keyword evidence="3 6" id="KW-0812">Transmembrane</keyword>
<proteinExistence type="predicted"/>
<dbReference type="Proteomes" id="UP001597351">
    <property type="component" value="Unassembled WGS sequence"/>
</dbReference>